<evidence type="ECO:0000256" key="1">
    <source>
        <dbReference type="SAM" id="SignalP"/>
    </source>
</evidence>
<accession>A0A512ASQ4</accession>
<gene>
    <name evidence="2" type="ORF">AAE02nite_04060</name>
</gene>
<dbReference type="Pfam" id="PF11751">
    <property type="entry name" value="PorP_SprF"/>
    <property type="match status" value="1"/>
</dbReference>
<name>A0A512ASQ4_9BACT</name>
<evidence type="ECO:0000313" key="3">
    <source>
        <dbReference type="Proteomes" id="UP000321532"/>
    </source>
</evidence>
<feature type="signal peptide" evidence="1">
    <location>
        <begin position="1"/>
        <end position="20"/>
    </location>
</feature>
<dbReference type="AlphaFoldDB" id="A0A512ASQ4"/>
<reference evidence="2 3" key="1">
    <citation type="submission" date="2019-07" db="EMBL/GenBank/DDBJ databases">
        <title>Whole genome shotgun sequence of Adhaeribacter aerolatus NBRC 106133.</title>
        <authorList>
            <person name="Hosoyama A."/>
            <person name="Uohara A."/>
            <person name="Ohji S."/>
            <person name="Ichikawa N."/>
        </authorList>
    </citation>
    <scope>NUCLEOTIDE SEQUENCE [LARGE SCALE GENOMIC DNA]</scope>
    <source>
        <strain evidence="2 3">NBRC 106133</strain>
    </source>
</reference>
<organism evidence="2 3">
    <name type="scientific">Adhaeribacter aerolatus</name>
    <dbReference type="NCBI Taxonomy" id="670289"/>
    <lineage>
        <taxon>Bacteria</taxon>
        <taxon>Pseudomonadati</taxon>
        <taxon>Bacteroidota</taxon>
        <taxon>Cytophagia</taxon>
        <taxon>Cytophagales</taxon>
        <taxon>Hymenobacteraceae</taxon>
        <taxon>Adhaeribacter</taxon>
    </lineage>
</organism>
<dbReference type="EMBL" id="BJYS01000002">
    <property type="protein sequence ID" value="GEO02742.1"/>
    <property type="molecule type" value="Genomic_DNA"/>
</dbReference>
<keyword evidence="1" id="KW-0732">Signal</keyword>
<dbReference type="InterPro" id="IPR019861">
    <property type="entry name" value="PorP/SprF_Bacteroidetes"/>
</dbReference>
<comment type="caution">
    <text evidence="2">The sequence shown here is derived from an EMBL/GenBank/DDBJ whole genome shotgun (WGS) entry which is preliminary data.</text>
</comment>
<evidence type="ECO:0000313" key="2">
    <source>
        <dbReference type="EMBL" id="GEO02742.1"/>
    </source>
</evidence>
<sequence>MKRILSLVAFLLVAFGPALAQQRPQYSQYMMNNYLLNPALTGIEDYADVRFGHRQQWVGLEGAPVTYYVSAHMPIGKQATRVRNRGRGIASTRTVNRNRFSTPYAHHGFGLTALTDKTGPLRQSNFTGSYAYHLPLSTKVSISTGVTAGVLSRSFNPQEATFTNPFDPSINSDYINNAYFDLGLGTWLYSETFFVGLSGAQLIKNRRDLNAAEGDGNGGARLQRHFFVTGGYKIRVTPNFNVIPSVMVKLASPSPVSVDVNLKAVYADRVWAGASYRKDDAFSAMGGINISHIMDVGYAYDFNTSNLSIANTGSHEIIVGLKLFNTNKVICPRWMQ</sequence>
<feature type="chain" id="PRO_5022018682" evidence="1">
    <location>
        <begin position="21"/>
        <end position="336"/>
    </location>
</feature>
<dbReference type="NCBIfam" id="TIGR03519">
    <property type="entry name" value="T9SS_PorP_fam"/>
    <property type="match status" value="1"/>
</dbReference>
<protein>
    <submittedName>
        <fullName evidence="2">Membrane protein</fullName>
    </submittedName>
</protein>
<dbReference type="RefSeq" id="WP_146894789.1">
    <property type="nucleotide sequence ID" value="NZ_BJYS01000002.1"/>
</dbReference>
<dbReference type="OrthoDB" id="978914at2"/>
<dbReference type="Proteomes" id="UP000321532">
    <property type="component" value="Unassembled WGS sequence"/>
</dbReference>
<proteinExistence type="predicted"/>
<keyword evidence="3" id="KW-1185">Reference proteome</keyword>